<dbReference type="SFLD" id="SFLDF00027">
    <property type="entry name" value="p-type_atpase"/>
    <property type="match status" value="1"/>
</dbReference>
<dbReference type="SUPFAM" id="SSF55008">
    <property type="entry name" value="HMA, heavy metal-associated domain"/>
    <property type="match status" value="1"/>
</dbReference>
<feature type="transmembrane region" description="Helical" evidence="8">
    <location>
        <begin position="286"/>
        <end position="304"/>
    </location>
</feature>
<feature type="transmembrane region" description="Helical" evidence="8">
    <location>
        <begin position="803"/>
        <end position="823"/>
    </location>
</feature>
<dbReference type="InterPro" id="IPR023214">
    <property type="entry name" value="HAD_sf"/>
</dbReference>
<dbReference type="Gene3D" id="3.40.50.1000">
    <property type="entry name" value="HAD superfamily/HAD-like"/>
    <property type="match status" value="1"/>
</dbReference>
<dbReference type="InterPro" id="IPR027256">
    <property type="entry name" value="P-typ_ATPase_IB"/>
</dbReference>
<evidence type="ECO:0000256" key="5">
    <source>
        <dbReference type="ARBA" id="ARBA00022967"/>
    </source>
</evidence>
<evidence type="ECO:0000259" key="9">
    <source>
        <dbReference type="PROSITE" id="PS50846"/>
    </source>
</evidence>
<keyword evidence="6 8" id="KW-1133">Transmembrane helix</keyword>
<feature type="transmembrane region" description="Helical" evidence="8">
    <location>
        <begin position="224"/>
        <end position="250"/>
    </location>
</feature>
<dbReference type="InterPro" id="IPR018303">
    <property type="entry name" value="ATPase_P-typ_P_site"/>
</dbReference>
<feature type="domain" description="HMA" evidence="9">
    <location>
        <begin position="106"/>
        <end position="172"/>
    </location>
</feature>
<dbReference type="InterPro" id="IPR036163">
    <property type="entry name" value="HMA_dom_sf"/>
</dbReference>
<accession>A0A5B9MNL4</accession>
<dbReference type="Pfam" id="PF00403">
    <property type="entry name" value="HMA"/>
    <property type="match status" value="1"/>
</dbReference>
<dbReference type="InterPro" id="IPR023298">
    <property type="entry name" value="ATPase_P-typ_TM_dom_sf"/>
</dbReference>
<dbReference type="GO" id="GO:0030001">
    <property type="term" value="P:metal ion transport"/>
    <property type="evidence" value="ECO:0007669"/>
    <property type="project" value="UniProtKB-ARBA"/>
</dbReference>
<dbReference type="GO" id="GO:0019829">
    <property type="term" value="F:ATPase-coupled monoatomic cation transmembrane transporter activity"/>
    <property type="evidence" value="ECO:0007669"/>
    <property type="project" value="InterPro"/>
</dbReference>
<dbReference type="EMBL" id="CP036264">
    <property type="protein sequence ID" value="QEG01661.1"/>
    <property type="molecule type" value="Genomic_DNA"/>
</dbReference>
<keyword evidence="3 8" id="KW-0812">Transmembrane</keyword>
<feature type="transmembrane region" description="Helical" evidence="8">
    <location>
        <begin position="442"/>
        <end position="462"/>
    </location>
</feature>
<keyword evidence="8" id="KW-1003">Cell membrane</keyword>
<feature type="transmembrane region" description="Helical" evidence="8">
    <location>
        <begin position="778"/>
        <end position="797"/>
    </location>
</feature>
<dbReference type="PROSITE" id="PS50846">
    <property type="entry name" value="HMA_2"/>
    <property type="match status" value="1"/>
</dbReference>
<dbReference type="PRINTS" id="PR00943">
    <property type="entry name" value="CUATPASE"/>
</dbReference>
<evidence type="ECO:0000256" key="6">
    <source>
        <dbReference type="ARBA" id="ARBA00022989"/>
    </source>
</evidence>
<sequence>MSSTASTPQADSTSQPQRCEIPCVHCGLPTVCSSADDPTRVFCCGGCRQAYELIHGWGLDDYYAIRDRSGGSTGVFAKADASRYDCFDDDQYLGASAPRRGSDGSLSTELSVSGLHCAACAWLIENVAGRTRGWHLARVRLNRHTVQIVFDPEQIKLSEIAHLIGKLGYTLSPLTTEPVDRFRQENRRLLMQIAAAGFCAANAMWIAIALYAGDASGVASEHRLFLRIAAAVLGVATVAFPGRTFFVSALAALRNWTPHMDLPVALGLSVGTIVGLVNAISGSGEVYFDSLAMLVFLLLIGRWIQFRQQHRAASAVDLLLRITPQHARLIDKDSADAPARWVMVNSLTAGQVIRVNVSESIPVDGRIVEGETMVDRSLLTGESVPVEASVGDGVTAGTVNLSRPITVRVEAIGSDSRIGRVMESVEAAMAQRTPIVQLADRIGGVFVVVVTLLAVIAFAAWARHGIDLATAHATSLLIVACPCALALATPLAIAVSLGRAAKRKILIRDGDVLQQLSGRGTVWFDKTGTLTEGRPRAELVYGPTEALQMAAAIERECCHPIADAILREADRLDLAPPAQVDAIELEMGGISGRCEGSRVDVGNETFLRRQGAVPSTEILDQTQRCLENQTTPVIVAIDGQAIAVLAIADPIKRDAKSTVDRIRRSGWGVGILSGDHRELVDKVSRRVGIDPQNALGGLSPEDKLKQVTADGAGPVVMIGDGANDAAALAAADVGIAVRGGAEVSLQAAPVFVASGTLESVADLVDASRRTNHLIRTTFAVSLAYNVVAVVLAMLGFISPLVAAVLMPISSVSVLSLTLAWPTFADQAE</sequence>
<keyword evidence="7 8" id="KW-0472">Membrane</keyword>
<dbReference type="InterPro" id="IPR001757">
    <property type="entry name" value="P_typ_ATPase"/>
</dbReference>
<dbReference type="GO" id="GO:0005886">
    <property type="term" value="C:plasma membrane"/>
    <property type="evidence" value="ECO:0007669"/>
    <property type="project" value="UniProtKB-SubCell"/>
</dbReference>
<dbReference type="GO" id="GO:0005524">
    <property type="term" value="F:ATP binding"/>
    <property type="evidence" value="ECO:0007669"/>
    <property type="project" value="UniProtKB-UniRule"/>
</dbReference>
<dbReference type="PRINTS" id="PR00119">
    <property type="entry name" value="CATATPASE"/>
</dbReference>
<evidence type="ECO:0000256" key="1">
    <source>
        <dbReference type="ARBA" id="ARBA00004370"/>
    </source>
</evidence>
<dbReference type="Pfam" id="PF00122">
    <property type="entry name" value="E1-E2_ATPase"/>
    <property type="match status" value="1"/>
</dbReference>
<dbReference type="NCBIfam" id="TIGR01511">
    <property type="entry name" value="ATPase-IB1_Cu"/>
    <property type="match status" value="1"/>
</dbReference>
<evidence type="ECO:0000256" key="4">
    <source>
        <dbReference type="ARBA" id="ARBA00022723"/>
    </source>
</evidence>
<dbReference type="SUPFAM" id="SSF81653">
    <property type="entry name" value="Calcium ATPase, transduction domain A"/>
    <property type="match status" value="1"/>
</dbReference>
<evidence type="ECO:0000256" key="7">
    <source>
        <dbReference type="ARBA" id="ARBA00023136"/>
    </source>
</evidence>
<proteinExistence type="inferred from homology"/>
<dbReference type="InterPro" id="IPR036412">
    <property type="entry name" value="HAD-like_sf"/>
</dbReference>
<dbReference type="InterPro" id="IPR008250">
    <property type="entry name" value="ATPase_P-typ_transduc_dom_A_sf"/>
</dbReference>
<evidence type="ECO:0000256" key="3">
    <source>
        <dbReference type="ARBA" id="ARBA00022692"/>
    </source>
</evidence>
<dbReference type="Pfam" id="PF12156">
    <property type="entry name" value="ATPase-cat_bd"/>
    <property type="match status" value="1"/>
</dbReference>
<evidence type="ECO:0000256" key="8">
    <source>
        <dbReference type="RuleBase" id="RU362081"/>
    </source>
</evidence>
<feature type="transmembrane region" description="Helical" evidence="8">
    <location>
        <begin position="262"/>
        <end position="280"/>
    </location>
</feature>
<dbReference type="SUPFAM" id="SSF56784">
    <property type="entry name" value="HAD-like"/>
    <property type="match status" value="1"/>
</dbReference>
<dbReference type="Gene3D" id="3.40.1110.10">
    <property type="entry name" value="Calcium-transporting ATPase, cytoplasmic domain N"/>
    <property type="match status" value="1"/>
</dbReference>
<dbReference type="CDD" id="cd00371">
    <property type="entry name" value="HMA"/>
    <property type="match status" value="1"/>
</dbReference>
<dbReference type="GO" id="GO:0046872">
    <property type="term" value="F:metal ion binding"/>
    <property type="evidence" value="ECO:0007669"/>
    <property type="project" value="UniProtKB-KW"/>
</dbReference>
<dbReference type="NCBIfam" id="TIGR01494">
    <property type="entry name" value="ATPase_P-type"/>
    <property type="match status" value="1"/>
</dbReference>
<dbReference type="PROSITE" id="PS00154">
    <property type="entry name" value="ATPASE_E1_E2"/>
    <property type="match status" value="1"/>
</dbReference>
<dbReference type="Gene3D" id="2.70.150.10">
    <property type="entry name" value="Calcium-transporting ATPase, cytoplasmic transduction domain A"/>
    <property type="match status" value="1"/>
</dbReference>
<protein>
    <submittedName>
        <fullName evidence="10">Copper-exporting P-type ATPase A</fullName>
    </submittedName>
</protein>
<dbReference type="SFLD" id="SFLDS00003">
    <property type="entry name" value="Haloacid_Dehalogenase"/>
    <property type="match status" value="1"/>
</dbReference>
<keyword evidence="5" id="KW-1278">Translocase</keyword>
<dbReference type="PANTHER" id="PTHR46594:SF4">
    <property type="entry name" value="P-TYPE CATION-TRANSPORTING ATPASE"/>
    <property type="match status" value="1"/>
</dbReference>
<keyword evidence="11" id="KW-1185">Reference proteome</keyword>
<feature type="transmembrane region" description="Helical" evidence="8">
    <location>
        <begin position="474"/>
        <end position="498"/>
    </location>
</feature>
<dbReference type="InterPro" id="IPR044492">
    <property type="entry name" value="P_typ_ATPase_HD_dom"/>
</dbReference>
<feature type="transmembrane region" description="Helical" evidence="8">
    <location>
        <begin position="189"/>
        <end position="212"/>
    </location>
</feature>
<dbReference type="GO" id="GO:0016887">
    <property type="term" value="F:ATP hydrolysis activity"/>
    <property type="evidence" value="ECO:0007669"/>
    <property type="project" value="InterPro"/>
</dbReference>
<dbReference type="SUPFAM" id="SSF81665">
    <property type="entry name" value="Calcium ATPase, transmembrane domain M"/>
    <property type="match status" value="1"/>
</dbReference>
<keyword evidence="4 8" id="KW-0479">Metal-binding</keyword>
<keyword evidence="8" id="KW-0547">Nucleotide-binding</keyword>
<dbReference type="RefSeq" id="WP_147870705.1">
    <property type="nucleotide sequence ID" value="NZ_CP036264.1"/>
</dbReference>
<evidence type="ECO:0000256" key="2">
    <source>
        <dbReference type="ARBA" id="ARBA00006024"/>
    </source>
</evidence>
<dbReference type="SFLD" id="SFLDG00002">
    <property type="entry name" value="C1.7:_P-type_atpase_like"/>
    <property type="match status" value="1"/>
</dbReference>
<dbReference type="AlphaFoldDB" id="A0A5B9MNL4"/>
<evidence type="ECO:0000313" key="11">
    <source>
        <dbReference type="Proteomes" id="UP000321353"/>
    </source>
</evidence>
<dbReference type="InterPro" id="IPR021993">
    <property type="entry name" value="ATPase-cat-bd"/>
</dbReference>
<dbReference type="InterPro" id="IPR059000">
    <property type="entry name" value="ATPase_P-type_domA"/>
</dbReference>
<dbReference type="NCBIfam" id="TIGR01525">
    <property type="entry name" value="ATPase-IB_hvy"/>
    <property type="match status" value="1"/>
</dbReference>
<name>A0A5B9MNL4_9BACT</name>
<keyword evidence="8" id="KW-0067">ATP-binding</keyword>
<evidence type="ECO:0000313" key="10">
    <source>
        <dbReference type="EMBL" id="QEG01661.1"/>
    </source>
</evidence>
<dbReference type="Proteomes" id="UP000321353">
    <property type="component" value="Chromosome"/>
</dbReference>
<comment type="subcellular location">
    <subcellularLocation>
        <location evidence="8">Cell membrane</location>
    </subcellularLocation>
    <subcellularLocation>
        <location evidence="1">Membrane</location>
    </subcellularLocation>
</comment>
<organism evidence="10 11">
    <name type="scientific">Stieleria maiorica</name>
    <dbReference type="NCBI Taxonomy" id="2795974"/>
    <lineage>
        <taxon>Bacteria</taxon>
        <taxon>Pseudomonadati</taxon>
        <taxon>Planctomycetota</taxon>
        <taxon>Planctomycetia</taxon>
        <taxon>Pirellulales</taxon>
        <taxon>Pirellulaceae</taxon>
        <taxon>Stieleria</taxon>
    </lineage>
</organism>
<dbReference type="PANTHER" id="PTHR46594">
    <property type="entry name" value="P-TYPE CATION-TRANSPORTING ATPASE"/>
    <property type="match status" value="1"/>
</dbReference>
<comment type="similarity">
    <text evidence="2 8">Belongs to the cation transport ATPase (P-type) (TC 3.A.3) family. Type IB subfamily.</text>
</comment>
<dbReference type="InterPro" id="IPR006121">
    <property type="entry name" value="HMA_dom"/>
</dbReference>
<dbReference type="KEGG" id="smam:Mal15_57390"/>
<dbReference type="InterPro" id="IPR023299">
    <property type="entry name" value="ATPase_P-typ_cyto_dom_N"/>
</dbReference>
<dbReference type="Gene3D" id="3.30.70.100">
    <property type="match status" value="1"/>
</dbReference>
<dbReference type="Pfam" id="PF00702">
    <property type="entry name" value="Hydrolase"/>
    <property type="match status" value="1"/>
</dbReference>
<gene>
    <name evidence="10" type="primary">copA_1</name>
    <name evidence="10" type="ORF">Mal15_57390</name>
</gene>
<reference evidence="10 11" key="1">
    <citation type="submission" date="2019-02" db="EMBL/GenBank/DDBJ databases">
        <title>Planctomycetal bacteria perform biofilm scaping via a novel small molecule.</title>
        <authorList>
            <person name="Jeske O."/>
            <person name="Boedeker C."/>
            <person name="Wiegand S."/>
            <person name="Breitling P."/>
            <person name="Kallscheuer N."/>
            <person name="Jogler M."/>
            <person name="Rohde M."/>
            <person name="Petersen J."/>
            <person name="Medema M.H."/>
            <person name="Surup F."/>
            <person name="Jogler C."/>
        </authorList>
    </citation>
    <scope>NUCLEOTIDE SEQUENCE [LARGE SCALE GENOMIC DNA]</scope>
    <source>
        <strain evidence="10 11">Mal15</strain>
    </source>
</reference>